<dbReference type="Proteomes" id="UP000604825">
    <property type="component" value="Unassembled WGS sequence"/>
</dbReference>
<evidence type="ECO:0000313" key="3">
    <source>
        <dbReference type="Proteomes" id="UP000604825"/>
    </source>
</evidence>
<organism evidence="2 3">
    <name type="scientific">Miscanthus lutarioriparius</name>
    <dbReference type="NCBI Taxonomy" id="422564"/>
    <lineage>
        <taxon>Eukaryota</taxon>
        <taxon>Viridiplantae</taxon>
        <taxon>Streptophyta</taxon>
        <taxon>Embryophyta</taxon>
        <taxon>Tracheophyta</taxon>
        <taxon>Spermatophyta</taxon>
        <taxon>Magnoliopsida</taxon>
        <taxon>Liliopsida</taxon>
        <taxon>Poales</taxon>
        <taxon>Poaceae</taxon>
        <taxon>PACMAD clade</taxon>
        <taxon>Panicoideae</taxon>
        <taxon>Andropogonodae</taxon>
        <taxon>Andropogoneae</taxon>
        <taxon>Saccharinae</taxon>
        <taxon>Miscanthus</taxon>
    </lineage>
</organism>
<dbReference type="EMBL" id="CAJGYO010000009">
    <property type="protein sequence ID" value="CAD6254265.1"/>
    <property type="molecule type" value="Genomic_DNA"/>
</dbReference>
<keyword evidence="3" id="KW-1185">Reference proteome</keyword>
<comment type="caution">
    <text evidence="2">The sequence shown here is derived from an EMBL/GenBank/DDBJ whole genome shotgun (WGS) entry which is preliminary data.</text>
</comment>
<feature type="domain" description="KIB1-4 beta-propeller" evidence="1">
    <location>
        <begin position="14"/>
        <end position="222"/>
    </location>
</feature>
<dbReference type="PANTHER" id="PTHR33110:SF131">
    <property type="entry name" value="F-BOX DOMAIN CONTAINING PROTEIN"/>
    <property type="match status" value="1"/>
</dbReference>
<dbReference type="AlphaFoldDB" id="A0A811Q593"/>
<evidence type="ECO:0000313" key="2">
    <source>
        <dbReference type="EMBL" id="CAD6254265.1"/>
    </source>
</evidence>
<gene>
    <name evidence="2" type="ORF">NCGR_LOCUS37871</name>
</gene>
<name>A0A811Q593_9POAL</name>
<dbReference type="PANTHER" id="PTHR33110">
    <property type="entry name" value="F-BOX/KELCH-REPEAT PROTEIN-RELATED"/>
    <property type="match status" value="1"/>
</dbReference>
<dbReference type="OrthoDB" id="686362at2759"/>
<protein>
    <recommendedName>
        <fullName evidence="1">KIB1-4 beta-propeller domain-containing protein</fullName>
    </recommendedName>
</protein>
<proteinExistence type="predicted"/>
<evidence type="ECO:0000259" key="1">
    <source>
        <dbReference type="Pfam" id="PF03478"/>
    </source>
</evidence>
<dbReference type="Pfam" id="PF03478">
    <property type="entry name" value="Beta-prop_KIB1-4"/>
    <property type="match status" value="1"/>
</dbReference>
<sequence length="264" mass="30381">MLIRDDPHHRHPIKMIIDAAALSSSPDDKDFGAVFVVRAPVPPHYRYLAIWEKGWPFAMEIRPPNGFFLADDVVYHDEAFHLLRVQGDEISVWTTVSDEDYGWENRRFFHPGGRNYDQRVRSHYLVPSRGELLLVVRFSPNPNEPTSKFKVFRATKRPQMPDDADFPVAEFPWAWSEMDTLDGRILFVGYGCSRSYDADQYPGFTAGIYFLDDGESDDEGVFFRDHNITPYPCSDNGKYSDGRVLRCFPTTDPSDHSPPAWLLP</sequence>
<accession>A0A811Q593</accession>
<reference evidence="2" key="1">
    <citation type="submission" date="2020-10" db="EMBL/GenBank/DDBJ databases">
        <authorList>
            <person name="Han B."/>
            <person name="Lu T."/>
            <person name="Zhao Q."/>
            <person name="Huang X."/>
            <person name="Zhao Y."/>
        </authorList>
    </citation>
    <scope>NUCLEOTIDE SEQUENCE</scope>
</reference>
<dbReference type="InterPro" id="IPR005174">
    <property type="entry name" value="KIB1-4_b-propeller"/>
</dbReference>